<comment type="subcellular location">
    <subcellularLocation>
        <location evidence="1">Cell outer membrane</location>
    </subcellularLocation>
</comment>
<dbReference type="Pfam" id="PF00691">
    <property type="entry name" value="OmpA"/>
    <property type="match status" value="1"/>
</dbReference>
<feature type="compositionally biased region" description="Polar residues" evidence="5">
    <location>
        <begin position="86"/>
        <end position="99"/>
    </location>
</feature>
<evidence type="ECO:0000256" key="5">
    <source>
        <dbReference type="SAM" id="MobiDB-lite"/>
    </source>
</evidence>
<evidence type="ECO:0000259" key="6">
    <source>
        <dbReference type="PROSITE" id="PS51123"/>
    </source>
</evidence>
<evidence type="ECO:0000256" key="1">
    <source>
        <dbReference type="ARBA" id="ARBA00004442"/>
    </source>
</evidence>
<dbReference type="PRINTS" id="PR01023">
    <property type="entry name" value="NAFLGMOTY"/>
</dbReference>
<comment type="caution">
    <text evidence="7">The sequence shown here is derived from an EMBL/GenBank/DDBJ whole genome shotgun (WGS) entry which is preliminary data.</text>
</comment>
<keyword evidence="8" id="KW-1185">Reference proteome</keyword>
<dbReference type="PROSITE" id="PS51257">
    <property type="entry name" value="PROKAR_LIPOPROTEIN"/>
    <property type="match status" value="1"/>
</dbReference>
<reference evidence="7 8" key="1">
    <citation type="submission" date="2023-10" db="EMBL/GenBank/DDBJ databases">
        <title>Noviherbaspirillum sp. CPCC 100848 genome assembly.</title>
        <authorList>
            <person name="Li X.Y."/>
            <person name="Fang X.M."/>
        </authorList>
    </citation>
    <scope>NUCLEOTIDE SEQUENCE [LARGE SCALE GENOMIC DNA]</scope>
    <source>
        <strain evidence="7 8">CPCC 100848</strain>
    </source>
</reference>
<dbReference type="SUPFAM" id="SSF103088">
    <property type="entry name" value="OmpA-like"/>
    <property type="match status" value="1"/>
</dbReference>
<feature type="region of interest" description="Disordered" evidence="5">
    <location>
        <begin position="82"/>
        <end position="101"/>
    </location>
</feature>
<dbReference type="RefSeq" id="WP_326504951.1">
    <property type="nucleotide sequence ID" value="NZ_JAWIIV010000002.1"/>
</dbReference>
<feature type="domain" description="OmpA-like" evidence="6">
    <location>
        <begin position="101"/>
        <end position="218"/>
    </location>
</feature>
<name>A0ABU6J4D5_9BURK</name>
<dbReference type="InterPro" id="IPR006665">
    <property type="entry name" value="OmpA-like"/>
</dbReference>
<protein>
    <submittedName>
        <fullName evidence="7">OmpA family protein</fullName>
    </submittedName>
</protein>
<accession>A0ABU6J4D5</accession>
<dbReference type="PANTHER" id="PTHR30329:SF21">
    <property type="entry name" value="LIPOPROTEIN YIAD-RELATED"/>
    <property type="match status" value="1"/>
</dbReference>
<evidence type="ECO:0000256" key="4">
    <source>
        <dbReference type="PROSITE-ProRule" id="PRU00473"/>
    </source>
</evidence>
<evidence type="ECO:0000313" key="8">
    <source>
        <dbReference type="Proteomes" id="UP001352263"/>
    </source>
</evidence>
<keyword evidence="3" id="KW-0998">Cell outer membrane</keyword>
<dbReference type="Proteomes" id="UP001352263">
    <property type="component" value="Unassembled WGS sequence"/>
</dbReference>
<evidence type="ECO:0000256" key="3">
    <source>
        <dbReference type="ARBA" id="ARBA00023237"/>
    </source>
</evidence>
<dbReference type="PANTHER" id="PTHR30329">
    <property type="entry name" value="STATOR ELEMENT OF FLAGELLAR MOTOR COMPLEX"/>
    <property type="match status" value="1"/>
</dbReference>
<proteinExistence type="predicted"/>
<evidence type="ECO:0000313" key="7">
    <source>
        <dbReference type="EMBL" id="MEC4718197.1"/>
    </source>
</evidence>
<dbReference type="InterPro" id="IPR050330">
    <property type="entry name" value="Bact_OuterMem_StrucFunc"/>
</dbReference>
<dbReference type="InterPro" id="IPR006664">
    <property type="entry name" value="OMP_bac"/>
</dbReference>
<dbReference type="CDD" id="cd07185">
    <property type="entry name" value="OmpA_C-like"/>
    <property type="match status" value="1"/>
</dbReference>
<dbReference type="PROSITE" id="PS51123">
    <property type="entry name" value="OMPA_2"/>
    <property type="match status" value="1"/>
</dbReference>
<sequence>MMRCASLLIAIVLTGCALHEKHDQSAIRDGEDDVRMSVRKVEIPSDIAVIRPDYQIVIGSVSRTVPMDRKVIWDRPLQPVIGEQPKANSGGSPTNTSAPETKAEQTVYLNETHFEFGSARLTKSAMDILDRTAVEIERLAPRKLAIVGHTDSVGGQAGNQKLSERRAEAVFGYLHQRGMKVEKVDRVGFGETAPVASNGTPDGRAKNRRAEIMATVSK</sequence>
<evidence type="ECO:0000256" key="2">
    <source>
        <dbReference type="ARBA" id="ARBA00023136"/>
    </source>
</evidence>
<keyword evidence="2 4" id="KW-0472">Membrane</keyword>
<dbReference type="EMBL" id="JAWIIV010000002">
    <property type="protein sequence ID" value="MEC4718197.1"/>
    <property type="molecule type" value="Genomic_DNA"/>
</dbReference>
<dbReference type="PRINTS" id="PR01021">
    <property type="entry name" value="OMPADOMAIN"/>
</dbReference>
<dbReference type="Gene3D" id="3.30.1330.60">
    <property type="entry name" value="OmpA-like domain"/>
    <property type="match status" value="1"/>
</dbReference>
<organism evidence="7 8">
    <name type="scientific">Noviherbaspirillum album</name>
    <dbReference type="NCBI Taxonomy" id="3080276"/>
    <lineage>
        <taxon>Bacteria</taxon>
        <taxon>Pseudomonadati</taxon>
        <taxon>Pseudomonadota</taxon>
        <taxon>Betaproteobacteria</taxon>
        <taxon>Burkholderiales</taxon>
        <taxon>Oxalobacteraceae</taxon>
        <taxon>Noviherbaspirillum</taxon>
    </lineage>
</organism>
<gene>
    <name evidence="7" type="ORF">RY831_03490</name>
</gene>
<dbReference type="InterPro" id="IPR036737">
    <property type="entry name" value="OmpA-like_sf"/>
</dbReference>